<proteinExistence type="predicted"/>
<evidence type="ECO:0000313" key="6">
    <source>
        <dbReference type="EMBL" id="XCJ73781.1"/>
    </source>
</evidence>
<dbReference type="GO" id="GO:0046983">
    <property type="term" value="F:protein dimerization activity"/>
    <property type="evidence" value="ECO:0007669"/>
    <property type="project" value="InterPro"/>
</dbReference>
<dbReference type="Gene3D" id="3.30.565.10">
    <property type="entry name" value="Histidine kinase-like ATPase, C-terminal domain"/>
    <property type="match status" value="1"/>
</dbReference>
<dbReference type="InterPro" id="IPR011712">
    <property type="entry name" value="Sig_transdc_His_kin_sub3_dim/P"/>
</dbReference>
<name>A0AAU8IZ54_9ACTN</name>
<reference evidence="6" key="1">
    <citation type="submission" date="2024-06" db="EMBL/GenBank/DDBJ databases">
        <title>Streptomyces sp. strain HUAS MG91 genome sequences.</title>
        <authorList>
            <person name="Mo P."/>
        </authorList>
    </citation>
    <scope>NUCLEOTIDE SEQUENCE</scope>
    <source>
        <strain evidence="6">HUAS MG91</strain>
    </source>
</reference>
<evidence type="ECO:0000256" key="4">
    <source>
        <dbReference type="SAM" id="Phobius"/>
    </source>
</evidence>
<feature type="transmembrane region" description="Helical" evidence="4">
    <location>
        <begin position="12"/>
        <end position="32"/>
    </location>
</feature>
<evidence type="ECO:0000256" key="2">
    <source>
        <dbReference type="ARBA" id="ARBA00022777"/>
    </source>
</evidence>
<feature type="transmembrane region" description="Helical" evidence="4">
    <location>
        <begin position="117"/>
        <end position="135"/>
    </location>
</feature>
<dbReference type="PANTHER" id="PTHR24421">
    <property type="entry name" value="NITRATE/NITRITE SENSOR PROTEIN NARX-RELATED"/>
    <property type="match status" value="1"/>
</dbReference>
<evidence type="ECO:0000259" key="5">
    <source>
        <dbReference type="Pfam" id="PF07730"/>
    </source>
</evidence>
<evidence type="ECO:0000256" key="3">
    <source>
        <dbReference type="ARBA" id="ARBA00023012"/>
    </source>
</evidence>
<protein>
    <submittedName>
        <fullName evidence="6">Histidine kinase</fullName>
    </submittedName>
</protein>
<dbReference type="GO" id="GO:0000155">
    <property type="term" value="F:phosphorelay sensor kinase activity"/>
    <property type="evidence" value="ECO:0007669"/>
    <property type="project" value="InterPro"/>
</dbReference>
<organism evidence="6">
    <name type="scientific">Streptomyces tabacisoli</name>
    <dbReference type="NCBI Taxonomy" id="3156398"/>
    <lineage>
        <taxon>Bacteria</taxon>
        <taxon>Bacillati</taxon>
        <taxon>Actinomycetota</taxon>
        <taxon>Actinomycetes</taxon>
        <taxon>Kitasatosporales</taxon>
        <taxon>Streptomycetaceae</taxon>
        <taxon>Streptomyces</taxon>
    </lineage>
</organism>
<dbReference type="RefSeq" id="WP_353945232.1">
    <property type="nucleotide sequence ID" value="NZ_CP159534.1"/>
</dbReference>
<dbReference type="Pfam" id="PF07730">
    <property type="entry name" value="HisKA_3"/>
    <property type="match status" value="1"/>
</dbReference>
<gene>
    <name evidence="6" type="ORF">ABII15_29170</name>
</gene>
<keyword evidence="1" id="KW-0808">Transferase</keyword>
<accession>A0AAU8IZ54</accession>
<dbReference type="KEGG" id="stac:ABII15_29170"/>
<feature type="domain" description="Signal transduction histidine kinase subgroup 3 dimerisation and phosphoacceptor" evidence="5">
    <location>
        <begin position="185"/>
        <end position="246"/>
    </location>
</feature>
<dbReference type="PANTHER" id="PTHR24421:SF63">
    <property type="entry name" value="SENSOR HISTIDINE KINASE DESK"/>
    <property type="match status" value="1"/>
</dbReference>
<feature type="transmembrane region" description="Helical" evidence="4">
    <location>
        <begin position="44"/>
        <end position="63"/>
    </location>
</feature>
<keyword evidence="3" id="KW-0902">Two-component regulatory system</keyword>
<keyword evidence="2 6" id="KW-0418">Kinase</keyword>
<dbReference type="EMBL" id="CP159534">
    <property type="protein sequence ID" value="XCJ73781.1"/>
    <property type="molecule type" value="Genomic_DNA"/>
</dbReference>
<dbReference type="AlphaFoldDB" id="A0AAU8IZ54"/>
<dbReference type="GO" id="GO:0016020">
    <property type="term" value="C:membrane"/>
    <property type="evidence" value="ECO:0007669"/>
    <property type="project" value="InterPro"/>
</dbReference>
<sequence length="388" mass="40991">MIKSGGVVARHALGWAVGAYALMFALVAGVFLAEVTRTRPAAHAVAVGLVALAVTGAAQMVWWRGLWAGRRSARSPWPMLAVQAVVALVPLSVLPEEWLYVPGLLVASGLLVLHAPLNWWVAGGAAAGLAALVAISPVDNRLGAQRMLLVLAAGLLVHGLVWFATALARIDAEHRYDMDLAVLRERERMAHDLHDLLSVRLSEVSVRGEVALRRIAEGDVDGARAEVDTVLAAARAAQEEMRASVRGRWSLSYRDELRAVEGLLRADGIRTRVTGRLHALPAEVERALALTLREGAANVLRHSPACRNVTVRQAADTASVRLELVNDRAGNGGGKVPGSGVDSLRARAVALGGGLTAVRDAEAGTYVLVVIIPLPDGTHPWGALTGSS</sequence>
<dbReference type="InterPro" id="IPR036890">
    <property type="entry name" value="HATPase_C_sf"/>
</dbReference>
<dbReference type="InterPro" id="IPR050482">
    <property type="entry name" value="Sensor_HK_TwoCompSys"/>
</dbReference>
<dbReference type="Gene3D" id="1.20.5.1930">
    <property type="match status" value="1"/>
</dbReference>
<keyword evidence="4" id="KW-0472">Membrane</keyword>
<feature type="transmembrane region" description="Helical" evidence="4">
    <location>
        <begin position="75"/>
        <end position="94"/>
    </location>
</feature>
<evidence type="ECO:0000256" key="1">
    <source>
        <dbReference type="ARBA" id="ARBA00022679"/>
    </source>
</evidence>
<feature type="transmembrane region" description="Helical" evidence="4">
    <location>
        <begin position="147"/>
        <end position="168"/>
    </location>
</feature>
<keyword evidence="4" id="KW-0812">Transmembrane</keyword>
<keyword evidence="4" id="KW-1133">Transmembrane helix</keyword>